<feature type="signal peptide" evidence="4">
    <location>
        <begin position="1"/>
        <end position="17"/>
    </location>
</feature>
<dbReference type="SUPFAM" id="SSF53474">
    <property type="entry name" value="alpha/beta-Hydrolases"/>
    <property type="match status" value="1"/>
</dbReference>
<evidence type="ECO:0000256" key="2">
    <source>
        <dbReference type="ARBA" id="ARBA00023180"/>
    </source>
</evidence>
<dbReference type="Proteomes" id="UP000285301">
    <property type="component" value="Unassembled WGS sequence"/>
</dbReference>
<gene>
    <name evidence="6" type="ORF">B4U79_01226</name>
</gene>
<dbReference type="EMBL" id="NCKU01003745">
    <property type="protein sequence ID" value="RWS07001.1"/>
    <property type="molecule type" value="Genomic_DNA"/>
</dbReference>
<organism evidence="6 7">
    <name type="scientific">Dinothrombium tinctorium</name>
    <dbReference type="NCBI Taxonomy" id="1965070"/>
    <lineage>
        <taxon>Eukaryota</taxon>
        <taxon>Metazoa</taxon>
        <taxon>Ecdysozoa</taxon>
        <taxon>Arthropoda</taxon>
        <taxon>Chelicerata</taxon>
        <taxon>Arachnida</taxon>
        <taxon>Acari</taxon>
        <taxon>Acariformes</taxon>
        <taxon>Trombidiformes</taxon>
        <taxon>Prostigmata</taxon>
        <taxon>Anystina</taxon>
        <taxon>Parasitengona</taxon>
        <taxon>Trombidioidea</taxon>
        <taxon>Trombidiidae</taxon>
        <taxon>Dinothrombium</taxon>
    </lineage>
</organism>
<dbReference type="OrthoDB" id="3200163at2759"/>
<evidence type="ECO:0000313" key="7">
    <source>
        <dbReference type="Proteomes" id="UP000285301"/>
    </source>
</evidence>
<accession>A0A3S3P7P0</accession>
<feature type="chain" id="PRO_5018741535" evidence="4">
    <location>
        <begin position="18"/>
        <end position="198"/>
    </location>
</feature>
<feature type="compositionally biased region" description="Polar residues" evidence="3">
    <location>
        <begin position="117"/>
        <end position="131"/>
    </location>
</feature>
<comment type="caution">
    <text evidence="6">The sequence shown here is derived from an EMBL/GenBank/DDBJ whole genome shotgun (WGS) entry which is preliminary data.</text>
</comment>
<feature type="domain" description="Carboxylesterase type B" evidence="5">
    <location>
        <begin position="67"/>
        <end position="125"/>
    </location>
</feature>
<proteinExistence type="inferred from homology"/>
<dbReference type="Gene3D" id="3.40.50.1820">
    <property type="entry name" value="alpha/beta hydrolase"/>
    <property type="match status" value="1"/>
</dbReference>
<name>A0A3S3P7P0_9ACAR</name>
<comment type="similarity">
    <text evidence="1">Belongs to the type-B carboxylesterase/lipase family.</text>
</comment>
<dbReference type="InterPro" id="IPR002018">
    <property type="entry name" value="CarbesteraseB"/>
</dbReference>
<evidence type="ECO:0000259" key="5">
    <source>
        <dbReference type="Pfam" id="PF00135"/>
    </source>
</evidence>
<dbReference type="InterPro" id="IPR029058">
    <property type="entry name" value="AB_hydrolase_fold"/>
</dbReference>
<keyword evidence="4" id="KW-0732">Signal</keyword>
<evidence type="ECO:0000256" key="3">
    <source>
        <dbReference type="SAM" id="MobiDB-lite"/>
    </source>
</evidence>
<dbReference type="STRING" id="1965070.A0A3S3P7P0"/>
<reference evidence="6 7" key="1">
    <citation type="journal article" date="2018" name="Gigascience">
        <title>Genomes of trombidid mites reveal novel predicted allergens and laterally-transferred genes associated with secondary metabolism.</title>
        <authorList>
            <person name="Dong X."/>
            <person name="Chaisiri K."/>
            <person name="Xia D."/>
            <person name="Armstrong S.D."/>
            <person name="Fang Y."/>
            <person name="Donnelly M.J."/>
            <person name="Kadowaki T."/>
            <person name="McGarry J.W."/>
            <person name="Darby A.C."/>
            <person name="Makepeace B.L."/>
        </authorList>
    </citation>
    <scope>NUCLEOTIDE SEQUENCE [LARGE SCALE GENOMIC DNA]</scope>
    <source>
        <strain evidence="6">UoL-WK</strain>
    </source>
</reference>
<protein>
    <submittedName>
        <fullName evidence="6">Neuroligin-4: X-linked-like protein</fullName>
    </submittedName>
</protein>
<keyword evidence="2" id="KW-0325">Glycoprotein</keyword>
<sequence length="198" mass="21107">MRLLLLFVVYIIESVLSSSNLNADKLLSPRTVKTKYGSLRGVLISLSDDKPSSADSSNSQQSSLITLASVEAFLGVPYATPPIGSLRFMPPVTLSHWRGTRLANKLSPVCPQKLPSGFTTARNHNSNENKPSSTSNSNTAGSNTASSSSGGTGGGGNRNDGLLIFEYISAVRKRSLTNLELLNGNQKKSKDQTSLYLS</sequence>
<dbReference type="Pfam" id="PF00135">
    <property type="entry name" value="COesterase"/>
    <property type="match status" value="1"/>
</dbReference>
<feature type="compositionally biased region" description="Low complexity" evidence="3">
    <location>
        <begin position="132"/>
        <end position="149"/>
    </location>
</feature>
<dbReference type="AlphaFoldDB" id="A0A3S3P7P0"/>
<evidence type="ECO:0000313" key="6">
    <source>
        <dbReference type="EMBL" id="RWS07001.1"/>
    </source>
</evidence>
<dbReference type="PANTHER" id="PTHR43903">
    <property type="entry name" value="NEUROLIGIN"/>
    <property type="match status" value="1"/>
</dbReference>
<evidence type="ECO:0000256" key="1">
    <source>
        <dbReference type="ARBA" id="ARBA00005964"/>
    </source>
</evidence>
<evidence type="ECO:0000256" key="4">
    <source>
        <dbReference type="SAM" id="SignalP"/>
    </source>
</evidence>
<dbReference type="InterPro" id="IPR051093">
    <property type="entry name" value="Neuroligin/BSAL"/>
</dbReference>
<keyword evidence="7" id="KW-1185">Reference proteome</keyword>
<feature type="region of interest" description="Disordered" evidence="3">
    <location>
        <begin position="113"/>
        <end position="155"/>
    </location>
</feature>